<keyword evidence="10" id="KW-0503">Monooxygenase</keyword>
<dbReference type="PROSITE" id="PS00606">
    <property type="entry name" value="KS3_1"/>
    <property type="match status" value="1"/>
</dbReference>
<dbReference type="GO" id="GO:0005886">
    <property type="term" value="C:plasma membrane"/>
    <property type="evidence" value="ECO:0007669"/>
    <property type="project" value="TreeGrafter"/>
</dbReference>
<dbReference type="RefSeq" id="WP_191892807.1">
    <property type="nucleotide sequence ID" value="NZ_CP046441.1"/>
</dbReference>
<dbReference type="GO" id="GO:0050661">
    <property type="term" value="F:NADP binding"/>
    <property type="evidence" value="ECO:0007669"/>
    <property type="project" value="InterPro"/>
</dbReference>
<dbReference type="SUPFAM" id="SSF51905">
    <property type="entry name" value="FAD/NAD(P)-binding domain"/>
    <property type="match status" value="2"/>
</dbReference>
<dbReference type="GO" id="GO:0005737">
    <property type="term" value="C:cytoplasm"/>
    <property type="evidence" value="ECO:0007669"/>
    <property type="project" value="TreeGrafter"/>
</dbReference>
<keyword evidence="2" id="KW-0596">Phosphopantetheine</keyword>
<dbReference type="InterPro" id="IPR018201">
    <property type="entry name" value="Ketoacyl_synth_AS"/>
</dbReference>
<gene>
    <name evidence="10" type="ORF">GMO17_06815</name>
</gene>
<dbReference type="GO" id="GO:0004315">
    <property type="term" value="F:3-oxoacyl-[acyl-carrier-protein] synthase activity"/>
    <property type="evidence" value="ECO:0007669"/>
    <property type="project" value="InterPro"/>
</dbReference>
<accession>A0AAE6QDW4</accession>
<reference evidence="10 11" key="1">
    <citation type="submission" date="2019-11" db="EMBL/GenBank/DDBJ databases">
        <title>Complete genome sequence of Pseudomonas syringae pv. coronafaciens isolate B19001 originated in imported oat cereal.</title>
        <authorList>
            <person name="Kim S.M."/>
            <person name="Lee B.C."/>
            <person name="Seo S.J."/>
            <person name="Lee J.E."/>
            <person name="Choi N.J."/>
            <person name="Park J.H."/>
        </authorList>
    </citation>
    <scope>NUCLEOTIDE SEQUENCE [LARGE SCALE GENOMIC DNA]</scope>
    <source>
        <strain evidence="10 11">B19001</strain>
    </source>
</reference>
<evidence type="ECO:0000256" key="2">
    <source>
        <dbReference type="ARBA" id="ARBA00022450"/>
    </source>
</evidence>
<dbReference type="InterPro" id="IPR020841">
    <property type="entry name" value="PKS_Beta-ketoAc_synthase_dom"/>
</dbReference>
<dbReference type="InterPro" id="IPR014031">
    <property type="entry name" value="Ketoacyl_synth_C"/>
</dbReference>
<dbReference type="SMART" id="SM00825">
    <property type="entry name" value="PKS_KS"/>
    <property type="match status" value="1"/>
</dbReference>
<evidence type="ECO:0000313" key="10">
    <source>
        <dbReference type="EMBL" id="QGT80912.1"/>
    </source>
</evidence>
<dbReference type="InterPro" id="IPR000960">
    <property type="entry name" value="Flavin_mOase"/>
</dbReference>
<proteinExistence type="inferred from homology"/>
<dbReference type="Gene3D" id="3.40.47.10">
    <property type="match status" value="1"/>
</dbReference>
<dbReference type="PANTHER" id="PTHR43775">
    <property type="entry name" value="FATTY ACID SYNTHASE"/>
    <property type="match status" value="1"/>
</dbReference>
<dbReference type="GO" id="GO:0050660">
    <property type="term" value="F:flavin adenine dinucleotide binding"/>
    <property type="evidence" value="ECO:0007669"/>
    <property type="project" value="InterPro"/>
</dbReference>
<protein>
    <submittedName>
        <fullName evidence="10">SidA/IucD/PvdA family monooxygenase</fullName>
    </submittedName>
</protein>
<dbReference type="GO" id="GO:0071770">
    <property type="term" value="P:DIM/DIP cell wall layer assembly"/>
    <property type="evidence" value="ECO:0007669"/>
    <property type="project" value="TreeGrafter"/>
</dbReference>
<dbReference type="PRINTS" id="PR00370">
    <property type="entry name" value="FMOXYGENASE"/>
</dbReference>
<evidence type="ECO:0000259" key="9">
    <source>
        <dbReference type="PROSITE" id="PS52004"/>
    </source>
</evidence>
<dbReference type="Pfam" id="PF02801">
    <property type="entry name" value="Ketoacyl-synt_C"/>
    <property type="match status" value="1"/>
</dbReference>
<keyword evidence="3" id="KW-0597">Phosphoprotein</keyword>
<evidence type="ECO:0000256" key="1">
    <source>
        <dbReference type="ARBA" id="ARBA00005194"/>
    </source>
</evidence>
<evidence type="ECO:0000256" key="4">
    <source>
        <dbReference type="ARBA" id="ARBA00022630"/>
    </source>
</evidence>
<keyword evidence="6" id="KW-0274">FAD</keyword>
<organism evidence="10 11">
    <name type="scientific">Pseudomonas coronafaciens pv. coronafaciens</name>
    <dbReference type="NCBI Taxonomy" id="235275"/>
    <lineage>
        <taxon>Bacteria</taxon>
        <taxon>Pseudomonadati</taxon>
        <taxon>Pseudomonadota</taxon>
        <taxon>Gammaproteobacteria</taxon>
        <taxon>Pseudomonadales</taxon>
        <taxon>Pseudomonadaceae</taxon>
        <taxon>Pseudomonas</taxon>
        <taxon>Pseudomonas coronafaciens</taxon>
    </lineage>
</organism>
<dbReference type="Gene3D" id="3.50.50.60">
    <property type="entry name" value="FAD/NAD(P)-binding domain"/>
    <property type="match status" value="1"/>
</dbReference>
<feature type="domain" description="Ketosynthase family 3 (KS3)" evidence="9">
    <location>
        <begin position="38"/>
        <end position="457"/>
    </location>
</feature>
<dbReference type="PROSITE" id="PS52004">
    <property type="entry name" value="KS3_2"/>
    <property type="match status" value="1"/>
</dbReference>
<dbReference type="InterPro" id="IPR020946">
    <property type="entry name" value="Flavin_mOase-like"/>
</dbReference>
<evidence type="ECO:0000256" key="3">
    <source>
        <dbReference type="ARBA" id="ARBA00022553"/>
    </source>
</evidence>
<keyword evidence="5 8" id="KW-0808">Transferase</keyword>
<dbReference type="InterPro" id="IPR016039">
    <property type="entry name" value="Thiolase-like"/>
</dbReference>
<evidence type="ECO:0000256" key="6">
    <source>
        <dbReference type="ARBA" id="ARBA00022827"/>
    </source>
</evidence>
<dbReference type="InterPro" id="IPR014030">
    <property type="entry name" value="Ketoacyl_synth_N"/>
</dbReference>
<dbReference type="GO" id="GO:0004499">
    <property type="term" value="F:N,N-dimethylaniline monooxygenase activity"/>
    <property type="evidence" value="ECO:0007669"/>
    <property type="project" value="InterPro"/>
</dbReference>
<evidence type="ECO:0000256" key="5">
    <source>
        <dbReference type="ARBA" id="ARBA00022679"/>
    </source>
</evidence>
<dbReference type="Pfam" id="PF00109">
    <property type="entry name" value="ketoacyl-synt"/>
    <property type="match status" value="1"/>
</dbReference>
<dbReference type="GO" id="GO:0004312">
    <property type="term" value="F:fatty acid synthase activity"/>
    <property type="evidence" value="ECO:0007669"/>
    <property type="project" value="TreeGrafter"/>
</dbReference>
<dbReference type="CDD" id="cd00833">
    <property type="entry name" value="PKS"/>
    <property type="match status" value="1"/>
</dbReference>
<dbReference type="AlphaFoldDB" id="A0AAE6QDW4"/>
<dbReference type="Proteomes" id="UP000423413">
    <property type="component" value="Chromosome"/>
</dbReference>
<dbReference type="InterPro" id="IPR036188">
    <property type="entry name" value="FAD/NAD-bd_sf"/>
</dbReference>
<evidence type="ECO:0000256" key="7">
    <source>
        <dbReference type="ARBA" id="ARBA00023002"/>
    </source>
</evidence>
<evidence type="ECO:0000313" key="11">
    <source>
        <dbReference type="Proteomes" id="UP000423413"/>
    </source>
</evidence>
<keyword evidence="4" id="KW-0285">Flavoprotein</keyword>
<dbReference type="PANTHER" id="PTHR43775:SF37">
    <property type="entry name" value="SI:DKEY-61P9.11"/>
    <property type="match status" value="1"/>
</dbReference>
<comment type="similarity">
    <text evidence="8">Belongs to the thiolase-like superfamily. Beta-ketoacyl-ACP synthases family.</text>
</comment>
<sequence length="1152" mass="125035">MELERNVLDQLVQGKISKAQASQQLRWVRRHSQSSASLAPIAIIGIAGRFPAAESIDELWRLLAGGKSAISPVPEDRWDMTQYHDPDRSKPGKTPSRFGGFLDGIDHFDPFLFKIAPRDAAAMDPQDRIILQVAWELFEDAGYSVRQIKSFREAGGRVGTFVGACFQQYGLFTEAGQSKADALVSSFGGMVGRLSQAFDLNGPSIAIDSACSSAMMAMNQALMALDRGDCQMALAGGVNLTEHPLKMVGLKHLLGTRDFSSPFAEGDGYLTSEGAGLVLLKPLAAALEDGDNIHGVIIGSAVGHSGQGSGYRIPNALEQREICARALSVAHATPSDIDYVESAAMGLPAADVAELDALTALFPADQQRKVMLGSVKSNLGHAEAASTMAQLAKVLLQFKHSTLVPTLNCRPLHPSIEASLATSALQLSEVACGWDGQLALLHSVGAMGASGALVVQAFSLPADSLDGEEGVAYVPLSASKPELLAATANRLADYLERYPQLRLADVAYTLQSGRTDLKSRHVLAVRSIPELINRLRDLRAGDATASVEEGVQQWLGGASIDWSRYSQPGNRKRISLPGIVQDARRLWVQQPDANETVLAPTVTVQLPAAESRESASATDLPVVVIGAGPAGIATAKSLQEEGLRPIVLERSKVIGGIWTYREDYHGGPYKSTQTQNSKHTFFYSDFPPLDTDPLFCNVDSVQAYFQRYIEHFNLASFIQLESQVLQVTAEGANWRVTYYQANKGVQQILAKGVACCTGEFWEPQVNQIPGRERFRGLQITSSAYHSGALFTDKTVCVIGSGVSGADIAADAVENASKVHWSVRHPAWFLPRMTGFVPNDCSQSYVARAHNRDRSPALFAEQLRQALPDYMKLYEQSGLLPAEVDTTRIHINDRIVAYAAQQRVEVCPSAVAVDENGVIFADGSRRDVDVIVYATGFVAPRYEYLRPLALNDFSRRLFYRDNPSLFICNHLPGASGFGAALPYFELMARWYAGALSGRYALGEGALQGTPVGADGTPGVFDTWTESLEVAQAIGVLPDPETDWAAYWQFINMPPIPVLFRLQGPHAWAEASAYAAKAKRGFFVRQDELQVQKVKNAVLAGLGESALASMVERHEIGAEEQAAAMAYRGRRMTPWLAWQEPQNQRLVKAAQTSR</sequence>
<keyword evidence="7" id="KW-0560">Oxidoreductase</keyword>
<dbReference type="Pfam" id="PF22621">
    <property type="entry name" value="CurL-like_PKS_C"/>
    <property type="match status" value="1"/>
</dbReference>
<dbReference type="Gene3D" id="1.10.1240.100">
    <property type="match status" value="1"/>
</dbReference>
<dbReference type="InterPro" id="IPR050091">
    <property type="entry name" value="PKS_NRPS_Biosynth_Enz"/>
</dbReference>
<dbReference type="SUPFAM" id="SSF53901">
    <property type="entry name" value="Thiolase-like"/>
    <property type="match status" value="1"/>
</dbReference>
<dbReference type="Pfam" id="PF00743">
    <property type="entry name" value="FMO-like"/>
    <property type="match status" value="1"/>
</dbReference>
<name>A0AAE6QDW4_9PSED</name>
<dbReference type="GO" id="GO:0006633">
    <property type="term" value="P:fatty acid biosynthetic process"/>
    <property type="evidence" value="ECO:0007669"/>
    <property type="project" value="InterPro"/>
</dbReference>
<dbReference type="EMBL" id="CP046441">
    <property type="protein sequence ID" value="QGT80912.1"/>
    <property type="molecule type" value="Genomic_DNA"/>
</dbReference>
<evidence type="ECO:0000256" key="8">
    <source>
        <dbReference type="RuleBase" id="RU003694"/>
    </source>
</evidence>
<comment type="pathway">
    <text evidence="1">Lipid metabolism; fatty acid biosynthesis.</text>
</comment>